<evidence type="ECO:0000313" key="1">
    <source>
        <dbReference type="EMBL" id="STZ27583.1"/>
    </source>
</evidence>
<evidence type="ECO:0000313" key="2">
    <source>
        <dbReference type="Proteomes" id="UP000255024"/>
    </source>
</evidence>
<accession>A0A378RKJ2</accession>
<gene>
    <name evidence="1" type="ORF">NCTC11179_01119</name>
</gene>
<dbReference type="EMBL" id="UGQL01000001">
    <property type="protein sequence ID" value="STZ27583.1"/>
    <property type="molecule type" value="Genomic_DNA"/>
</dbReference>
<organism evidence="1 2">
    <name type="scientific">Myroides odoratus</name>
    <name type="common">Flavobacterium odoratum</name>
    <dbReference type="NCBI Taxonomy" id="256"/>
    <lineage>
        <taxon>Bacteria</taxon>
        <taxon>Pseudomonadati</taxon>
        <taxon>Bacteroidota</taxon>
        <taxon>Flavobacteriia</taxon>
        <taxon>Flavobacteriales</taxon>
        <taxon>Flavobacteriaceae</taxon>
        <taxon>Myroides</taxon>
    </lineage>
</organism>
<dbReference type="Proteomes" id="UP000255024">
    <property type="component" value="Unassembled WGS sequence"/>
</dbReference>
<protein>
    <submittedName>
        <fullName evidence="1">Uncharacterized protein</fullName>
    </submittedName>
</protein>
<reference evidence="1 2" key="1">
    <citation type="submission" date="2018-06" db="EMBL/GenBank/DDBJ databases">
        <authorList>
            <consortium name="Pathogen Informatics"/>
            <person name="Doyle S."/>
        </authorList>
    </citation>
    <scope>NUCLEOTIDE SEQUENCE [LARGE SCALE GENOMIC DNA]</scope>
    <source>
        <strain evidence="1 2">NCTC11179</strain>
    </source>
</reference>
<proteinExistence type="predicted"/>
<sequence length="101" mass="11852">MYLDHQQELPGVAPDGSNTIEKWFSRDKDRVIKHTYNGFRVHNPNPYSYSKEEKPFYVVPQQKDTSLLKSQFLNTDWGNVTRTDSVNETNKAKTLNKKYNL</sequence>
<dbReference type="AlphaFoldDB" id="A0A378RKJ2"/>
<keyword evidence="2" id="KW-1185">Reference proteome</keyword>
<name>A0A378RKJ2_MYROD</name>